<dbReference type="InterPro" id="IPR019818">
    <property type="entry name" value="IsoCit/isopropylmalate_DH_CS"/>
</dbReference>
<dbReference type="HAMAP" id="MF_01033">
    <property type="entry name" value="LeuB_type1"/>
    <property type="match status" value="1"/>
</dbReference>
<evidence type="ECO:0000256" key="4">
    <source>
        <dbReference type="ARBA" id="ARBA00008319"/>
    </source>
</evidence>
<evidence type="ECO:0000259" key="15">
    <source>
        <dbReference type="SMART" id="SM01329"/>
    </source>
</evidence>
<keyword evidence="11 13" id="KW-0520">NAD</keyword>
<gene>
    <name evidence="13 16" type="primary">leuB</name>
    <name evidence="16" type="ORF">ACFFTL_27730</name>
</gene>
<feature type="binding site" evidence="13">
    <location>
        <position position="108"/>
    </location>
    <ligand>
        <name>substrate</name>
    </ligand>
</feature>
<evidence type="ECO:0000256" key="9">
    <source>
        <dbReference type="ARBA" id="ARBA00022842"/>
    </source>
</evidence>
<keyword evidence="10 13" id="KW-0560">Oxidoreductase</keyword>
<evidence type="ECO:0000256" key="6">
    <source>
        <dbReference type="ARBA" id="ARBA00022430"/>
    </source>
</evidence>
<reference evidence="16 17" key="1">
    <citation type="submission" date="2024-09" db="EMBL/GenBank/DDBJ databases">
        <authorList>
            <person name="Sun Q."/>
            <person name="Mori K."/>
        </authorList>
    </citation>
    <scope>NUCLEOTIDE SEQUENCE [LARGE SCALE GENOMIC DNA]</scope>
    <source>
        <strain evidence="16 17">JCM 3331</strain>
    </source>
</reference>
<comment type="cofactor">
    <cofactor evidence="2">
        <name>Mn(2+)</name>
        <dbReference type="ChEBI" id="CHEBI:29035"/>
    </cofactor>
</comment>
<sequence>MSNATITVLPGDGVGPEVTAQALAVLGAVEEKYRHTFTVHERRVGLDAIEAEGTAISDDTFETCAHSDALLFGAVGSLPAGQTRSGGPRPEQALFRLRKEFGFFANLRPVRPFESLYAASSLKPEHLKGTDMLFVRELSAGLYYGRLESVPGKPSEIRRTARGTEAVDTLLYTEEEIERVVRAAFEIAAGRERKVTSVDKANVLSSSVLWREVVERVAADHPTVTFEHMLVDACAMRLIRTPADFDVIVTENLFGDILTDEASMLTGSIGMLPSASLGARRTESGMFGLYEPVHGSAPDLAGQDRANPVGAILSAALLLRHSLGLEQEAAAVEEAVEYVIREGCRTEDIGEGVHAVVGTREMGRRIVDRLRQS</sequence>
<dbReference type="PANTHER" id="PTHR42979:SF1">
    <property type="entry name" value="3-ISOPROPYLMALATE DEHYDROGENASE"/>
    <property type="match status" value="1"/>
</dbReference>
<comment type="cofactor">
    <cofactor evidence="13 14">
        <name>Mg(2+)</name>
        <dbReference type="ChEBI" id="CHEBI:18420"/>
    </cofactor>
    <cofactor evidence="13 14">
        <name>Mn(2+)</name>
        <dbReference type="ChEBI" id="CHEBI:29035"/>
    </cofactor>
    <text evidence="13 14">Binds 1 Mg(2+) or Mn(2+) ion per subunit.</text>
</comment>
<dbReference type="Gene3D" id="3.40.718.10">
    <property type="entry name" value="Isopropylmalate Dehydrogenase"/>
    <property type="match status" value="1"/>
</dbReference>
<comment type="function">
    <text evidence="13 14">Catalyzes the oxidation of 3-carboxy-2-hydroxy-4-methylpentanoate (3-isopropylmalate) to 3-carboxy-4-methyl-2-oxopentanoate. The product decarboxylates to 4-methyl-2 oxopentanoate.</text>
</comment>
<evidence type="ECO:0000256" key="14">
    <source>
        <dbReference type="RuleBase" id="RU004445"/>
    </source>
</evidence>
<dbReference type="PANTHER" id="PTHR42979">
    <property type="entry name" value="3-ISOPROPYLMALATE DEHYDROGENASE"/>
    <property type="match status" value="1"/>
</dbReference>
<organism evidence="16 17">
    <name type="scientific">Streptomyces yanii</name>
    <dbReference type="NCBI Taxonomy" id="78510"/>
    <lineage>
        <taxon>Bacteria</taxon>
        <taxon>Bacillati</taxon>
        <taxon>Actinomycetota</taxon>
        <taxon>Actinomycetes</taxon>
        <taxon>Kitasatosporales</taxon>
        <taxon>Streptomycetaceae</taxon>
        <taxon>Streptomyces</taxon>
    </lineage>
</organism>
<evidence type="ECO:0000256" key="3">
    <source>
        <dbReference type="ARBA" id="ARBA00004762"/>
    </source>
</evidence>
<feature type="binding site" evidence="13">
    <location>
        <position position="260"/>
    </location>
    <ligand>
        <name>Mg(2+)</name>
        <dbReference type="ChEBI" id="CHEBI:18420"/>
    </ligand>
</feature>
<evidence type="ECO:0000313" key="16">
    <source>
        <dbReference type="EMBL" id="MFB9575974.1"/>
    </source>
</evidence>
<feature type="site" description="Important for catalysis" evidence="13">
    <location>
        <position position="200"/>
    </location>
</feature>
<feature type="domain" description="Isopropylmalate dehydrogenase-like" evidence="15">
    <location>
        <begin position="5"/>
        <end position="366"/>
    </location>
</feature>
<evidence type="ECO:0000256" key="12">
    <source>
        <dbReference type="ARBA" id="ARBA00023304"/>
    </source>
</evidence>
<dbReference type="GO" id="GO:0003862">
    <property type="term" value="F:3-isopropylmalate dehydrogenase activity"/>
    <property type="evidence" value="ECO:0007669"/>
    <property type="project" value="UniProtKB-EC"/>
</dbReference>
<comment type="caution">
    <text evidence="13">Lacks conserved residue(s) required for the propagation of feature annotation.</text>
</comment>
<evidence type="ECO:0000256" key="10">
    <source>
        <dbReference type="ARBA" id="ARBA00023002"/>
    </source>
</evidence>
<keyword evidence="13" id="KW-0464">Manganese</keyword>
<dbReference type="EMBL" id="JBHMCG010000118">
    <property type="protein sequence ID" value="MFB9575974.1"/>
    <property type="molecule type" value="Genomic_DNA"/>
</dbReference>
<proteinExistence type="inferred from homology"/>
<name>A0ABV5RDP6_9ACTN</name>
<evidence type="ECO:0000256" key="11">
    <source>
        <dbReference type="ARBA" id="ARBA00023027"/>
    </source>
</evidence>
<feature type="binding site" evidence="13">
    <location>
        <begin position="295"/>
        <end position="307"/>
    </location>
    <ligand>
        <name>NAD(+)</name>
        <dbReference type="ChEBI" id="CHEBI:57540"/>
    </ligand>
</feature>
<keyword evidence="12 13" id="KW-0100">Branched-chain amino acid biosynthesis</keyword>
<comment type="subcellular location">
    <subcellularLocation>
        <location evidence="13">Cytoplasm</location>
    </subcellularLocation>
</comment>
<evidence type="ECO:0000313" key="17">
    <source>
        <dbReference type="Proteomes" id="UP001589710"/>
    </source>
</evidence>
<evidence type="ECO:0000256" key="8">
    <source>
        <dbReference type="ARBA" id="ARBA00022723"/>
    </source>
</evidence>
<dbReference type="NCBIfam" id="TIGR00169">
    <property type="entry name" value="leuB"/>
    <property type="match status" value="1"/>
</dbReference>
<keyword evidence="8 13" id="KW-0479">Metal-binding</keyword>
<dbReference type="InterPro" id="IPR004429">
    <property type="entry name" value="Isopropylmalate_DH"/>
</dbReference>
<feature type="binding site" evidence="13">
    <location>
        <position position="136"/>
    </location>
    <ligand>
        <name>substrate</name>
    </ligand>
</feature>
<comment type="subunit">
    <text evidence="5 13 14">Homodimer.</text>
</comment>
<feature type="binding site" evidence="13">
    <location>
        <position position="232"/>
    </location>
    <ligand>
        <name>substrate</name>
    </ligand>
</feature>
<evidence type="ECO:0000256" key="5">
    <source>
        <dbReference type="ARBA" id="ARBA00011738"/>
    </source>
</evidence>
<dbReference type="RefSeq" id="WP_345511314.1">
    <property type="nucleotide sequence ID" value="NZ_BAAAXD010000011.1"/>
</dbReference>
<evidence type="ECO:0000256" key="7">
    <source>
        <dbReference type="ARBA" id="ARBA00022605"/>
    </source>
</evidence>
<feature type="binding site" evidence="13">
    <location>
        <position position="98"/>
    </location>
    <ligand>
        <name>substrate</name>
    </ligand>
</feature>
<dbReference type="Proteomes" id="UP001589710">
    <property type="component" value="Unassembled WGS sequence"/>
</dbReference>
<protein>
    <recommendedName>
        <fullName evidence="13">3-isopropylmalate dehydrogenase</fullName>
        <ecNumber evidence="13">1.1.1.85</ecNumber>
    </recommendedName>
    <alternativeName>
        <fullName evidence="13">3-IPM-DH</fullName>
    </alternativeName>
    <alternativeName>
        <fullName evidence="13">Beta-IPM dehydrogenase</fullName>
        <shortName evidence="13">IMDH</shortName>
    </alternativeName>
</protein>
<dbReference type="SMART" id="SM01329">
    <property type="entry name" value="Iso_dh"/>
    <property type="match status" value="1"/>
</dbReference>
<dbReference type="Pfam" id="PF00180">
    <property type="entry name" value="Iso_dh"/>
    <property type="match status" value="1"/>
</dbReference>
<accession>A0ABV5RDP6</accession>
<keyword evidence="7 13" id="KW-0028">Amino-acid biosynthesis</keyword>
<dbReference type="InterPro" id="IPR024084">
    <property type="entry name" value="IsoPropMal-DH-like_dom"/>
</dbReference>
<comment type="caution">
    <text evidence="16">The sequence shown here is derived from an EMBL/GenBank/DDBJ whole genome shotgun (WGS) entry which is preliminary data.</text>
</comment>
<comment type="similarity">
    <text evidence="4 13">Belongs to the isocitrate and isopropylmalate dehydrogenases family. LeuB type 1 subfamily.</text>
</comment>
<feature type="site" description="Important for catalysis" evidence="13">
    <location>
        <position position="143"/>
    </location>
</feature>
<keyword evidence="6 13" id="KW-0432">Leucine biosynthesis</keyword>
<evidence type="ECO:0000256" key="1">
    <source>
        <dbReference type="ARBA" id="ARBA00000624"/>
    </source>
</evidence>
<keyword evidence="9 13" id="KW-0460">Magnesium</keyword>
<evidence type="ECO:0000256" key="2">
    <source>
        <dbReference type="ARBA" id="ARBA00001936"/>
    </source>
</evidence>
<comment type="catalytic activity">
    <reaction evidence="1 13 14">
        <text>(2R,3S)-3-isopropylmalate + NAD(+) = 4-methyl-2-oxopentanoate + CO2 + NADH</text>
        <dbReference type="Rhea" id="RHEA:32271"/>
        <dbReference type="ChEBI" id="CHEBI:16526"/>
        <dbReference type="ChEBI" id="CHEBI:17865"/>
        <dbReference type="ChEBI" id="CHEBI:35121"/>
        <dbReference type="ChEBI" id="CHEBI:57540"/>
        <dbReference type="ChEBI" id="CHEBI:57945"/>
        <dbReference type="EC" id="1.1.1.85"/>
    </reaction>
</comment>
<evidence type="ECO:0000256" key="13">
    <source>
        <dbReference type="HAMAP-Rule" id="MF_01033"/>
    </source>
</evidence>
<dbReference type="PROSITE" id="PS00470">
    <property type="entry name" value="IDH_IMDH"/>
    <property type="match status" value="1"/>
</dbReference>
<feature type="binding site" evidence="13">
    <location>
        <position position="256"/>
    </location>
    <ligand>
        <name>Mg(2+)</name>
        <dbReference type="ChEBI" id="CHEBI:18420"/>
    </ligand>
</feature>
<dbReference type="EC" id="1.1.1.85" evidence="13"/>
<feature type="binding site" evidence="13">
    <location>
        <position position="232"/>
    </location>
    <ligand>
        <name>Mg(2+)</name>
        <dbReference type="ChEBI" id="CHEBI:18420"/>
    </ligand>
</feature>
<keyword evidence="17" id="KW-1185">Reference proteome</keyword>
<dbReference type="SUPFAM" id="SSF53659">
    <property type="entry name" value="Isocitrate/Isopropylmalate dehydrogenase-like"/>
    <property type="match status" value="1"/>
</dbReference>
<keyword evidence="13" id="KW-0963">Cytoplasm</keyword>
<comment type="pathway">
    <text evidence="3 13 14">Amino-acid biosynthesis; L-leucine biosynthesis; L-leucine from 3-methyl-2-oxobutanoate: step 3/4.</text>
</comment>